<evidence type="ECO:0000256" key="2">
    <source>
        <dbReference type="ARBA" id="ARBA00004167"/>
    </source>
</evidence>
<dbReference type="GO" id="GO:0009535">
    <property type="term" value="C:chloroplast thylakoid membrane"/>
    <property type="evidence" value="ECO:0007669"/>
    <property type="project" value="UniProtKB-SubCell"/>
</dbReference>
<dbReference type="AlphaFoldDB" id="A0A182B0Z7"/>
<evidence type="ECO:0000256" key="8">
    <source>
        <dbReference type="HAMAP-Rule" id="MF_00522"/>
    </source>
</evidence>
<dbReference type="PANTHER" id="PTHR36082">
    <property type="match status" value="1"/>
</dbReference>
<keyword evidence="8" id="KW-0603">Photosystem I</keyword>
<comment type="function">
    <text evidence="1 8">May help in the organization of the PsaE and PsaF subunits.</text>
</comment>
<evidence type="ECO:0000256" key="7">
    <source>
        <dbReference type="ARBA" id="ARBA00023136"/>
    </source>
</evidence>
<dbReference type="PANTHER" id="PTHR36082:SF2">
    <property type="entry name" value="PHOTOSYSTEM I REACTION CENTER SUBUNIT IX"/>
    <property type="match status" value="1"/>
</dbReference>
<keyword evidence="8" id="KW-0602">Photosynthesis</keyword>
<evidence type="ECO:0000256" key="6">
    <source>
        <dbReference type="ARBA" id="ARBA00022989"/>
    </source>
</evidence>
<name>A0A182B0Z7_9EUGL</name>
<keyword evidence="6 8" id="KW-1133">Transmembrane helix</keyword>
<evidence type="ECO:0000256" key="1">
    <source>
        <dbReference type="ARBA" id="ARBA00002115"/>
    </source>
</evidence>
<keyword evidence="8" id="KW-0793">Thylakoid</keyword>
<dbReference type="InterPro" id="IPR002615">
    <property type="entry name" value="PSI_PsaJ"/>
</dbReference>
<keyword evidence="5 8" id="KW-0812">Transmembrane</keyword>
<feature type="transmembrane region" description="Helical" evidence="9">
    <location>
        <begin position="6"/>
        <end position="27"/>
    </location>
</feature>
<sequence length="39" mass="4449">MKNFSTYLSTAPVISTIWIILIASLLIEVNRFFPDSLSF</sequence>
<evidence type="ECO:0000256" key="3">
    <source>
        <dbReference type="ARBA" id="ARBA00006318"/>
    </source>
</evidence>
<keyword evidence="7 8" id="KW-0472">Membrane</keyword>
<keyword evidence="10" id="KW-0150">Chloroplast</keyword>
<dbReference type="EMBL" id="KR921747">
    <property type="protein sequence ID" value="ALP86112.1"/>
    <property type="molecule type" value="Genomic_DNA"/>
</dbReference>
<dbReference type="InterPro" id="IPR036062">
    <property type="entry name" value="PSI_PsaJ_sf"/>
</dbReference>
<dbReference type="HAMAP" id="MF_00522">
    <property type="entry name" value="PSI_PsaJ"/>
    <property type="match status" value="1"/>
</dbReference>
<proteinExistence type="inferred from homology"/>
<evidence type="ECO:0000256" key="9">
    <source>
        <dbReference type="SAM" id="Phobius"/>
    </source>
</evidence>
<evidence type="ECO:0000256" key="4">
    <source>
        <dbReference type="ARBA" id="ARBA00019868"/>
    </source>
</evidence>
<protein>
    <recommendedName>
        <fullName evidence="4 8">Photosystem I reaction center subunit IX</fullName>
    </recommendedName>
    <alternativeName>
        <fullName evidence="8">PSI-J</fullName>
    </alternativeName>
</protein>
<dbReference type="Pfam" id="PF01701">
    <property type="entry name" value="PSI_PsaJ"/>
    <property type="match status" value="1"/>
</dbReference>
<evidence type="ECO:0000256" key="5">
    <source>
        <dbReference type="ARBA" id="ARBA00022692"/>
    </source>
</evidence>
<gene>
    <name evidence="8 10" type="primary">psaJ</name>
</gene>
<comment type="similarity">
    <text evidence="3 8">Belongs to the PsaJ family.</text>
</comment>
<accession>A0A182B0Z7</accession>
<dbReference type="Gene3D" id="1.20.5.510">
    <property type="entry name" value="Single helix bin"/>
    <property type="match status" value="1"/>
</dbReference>
<keyword evidence="10" id="KW-0934">Plastid</keyword>
<reference evidence="10" key="1">
    <citation type="submission" date="2015-05" db="EMBL/GenBank/DDBJ databases">
        <title>Phacus orbicularis chloroplast genome.</title>
        <authorList>
            <person name="Kasiborski B.A."/>
            <person name="Linton E.W."/>
        </authorList>
    </citation>
    <scope>NUCLEOTIDE SEQUENCE</scope>
</reference>
<dbReference type="SUPFAM" id="SSF81544">
    <property type="entry name" value="Subunit IX of photosystem I reaction centre, PsaJ"/>
    <property type="match status" value="1"/>
</dbReference>
<comment type="subcellular location">
    <subcellularLocation>
        <location evidence="2">Membrane</location>
        <topology evidence="2">Single-pass membrane protein</topology>
    </subcellularLocation>
    <subcellularLocation>
        <location evidence="8">Plastid</location>
        <location evidence="8">Chloroplast thylakoid membrane</location>
        <topology evidence="8">Single-pass membrane protein</topology>
    </subcellularLocation>
</comment>
<dbReference type="GO" id="GO:0015979">
    <property type="term" value="P:photosynthesis"/>
    <property type="evidence" value="ECO:0007669"/>
    <property type="project" value="UniProtKB-UniRule"/>
</dbReference>
<dbReference type="GO" id="GO:0009522">
    <property type="term" value="C:photosystem I"/>
    <property type="evidence" value="ECO:0007669"/>
    <property type="project" value="UniProtKB-KW"/>
</dbReference>
<organism evidence="10">
    <name type="scientific">Phacus orbicularis</name>
    <dbReference type="NCBI Taxonomy" id="158829"/>
    <lineage>
        <taxon>Eukaryota</taxon>
        <taxon>Discoba</taxon>
        <taxon>Euglenozoa</taxon>
        <taxon>Euglenida</taxon>
        <taxon>Spirocuta</taxon>
        <taxon>Euglenophyceae</taxon>
        <taxon>Euglenales</taxon>
        <taxon>Phacaceae</taxon>
        <taxon>Phacus</taxon>
    </lineage>
</organism>
<evidence type="ECO:0000313" key="10">
    <source>
        <dbReference type="EMBL" id="ALP86112.1"/>
    </source>
</evidence>
<geneLocation type="chloroplast" evidence="10"/>